<dbReference type="InterPro" id="IPR012341">
    <property type="entry name" value="6hp_glycosidase-like_sf"/>
</dbReference>
<gene>
    <name evidence="1" type="primary">LANCL2</name>
    <name evidence="1" type="ORF">GOODEAATRI_025011</name>
</gene>
<organism evidence="1 2">
    <name type="scientific">Goodea atripinnis</name>
    <dbReference type="NCBI Taxonomy" id="208336"/>
    <lineage>
        <taxon>Eukaryota</taxon>
        <taxon>Metazoa</taxon>
        <taxon>Chordata</taxon>
        <taxon>Craniata</taxon>
        <taxon>Vertebrata</taxon>
        <taxon>Euteleostomi</taxon>
        <taxon>Actinopterygii</taxon>
        <taxon>Neopterygii</taxon>
        <taxon>Teleostei</taxon>
        <taxon>Neoteleostei</taxon>
        <taxon>Acanthomorphata</taxon>
        <taxon>Ovalentaria</taxon>
        <taxon>Atherinomorphae</taxon>
        <taxon>Cyprinodontiformes</taxon>
        <taxon>Goodeidae</taxon>
        <taxon>Goodea</taxon>
    </lineage>
</organism>
<dbReference type="PANTHER" id="PTHR12736">
    <property type="entry name" value="LANC-LIKE PROTEIN"/>
    <property type="match status" value="1"/>
</dbReference>
<keyword evidence="2" id="KW-1185">Reference proteome</keyword>
<dbReference type="PANTHER" id="PTHR12736:SF11">
    <property type="entry name" value="LANC-LIKE PROTEIN 2"/>
    <property type="match status" value="1"/>
</dbReference>
<protein>
    <submittedName>
        <fullName evidence="1">LanC-like protein 2</fullName>
    </submittedName>
</protein>
<dbReference type="InterPro" id="IPR007822">
    <property type="entry name" value="LANC-like"/>
</dbReference>
<dbReference type="Gene3D" id="1.50.10.10">
    <property type="match status" value="1"/>
</dbReference>
<comment type="caution">
    <text evidence="1">The sequence shown here is derived from an EMBL/GenBank/DDBJ whole genome shotgun (WGS) entry which is preliminary data.</text>
</comment>
<sequence length="78" mass="9034">MLAELVRPSIDYVRHKRFRSGNFPSSLSNESDRLVHWCHGAPGVIHMLIMAYKCRLILHCFITATLSVHRRHTVCPLH</sequence>
<dbReference type="EMBL" id="JAHRIO010022874">
    <property type="protein sequence ID" value="MEQ2166161.1"/>
    <property type="molecule type" value="Genomic_DNA"/>
</dbReference>
<evidence type="ECO:0000313" key="1">
    <source>
        <dbReference type="EMBL" id="MEQ2166161.1"/>
    </source>
</evidence>
<name>A0ABV0N429_9TELE</name>
<evidence type="ECO:0000313" key="2">
    <source>
        <dbReference type="Proteomes" id="UP001476798"/>
    </source>
</evidence>
<proteinExistence type="predicted"/>
<dbReference type="Pfam" id="PF05147">
    <property type="entry name" value="LANC_like"/>
    <property type="match status" value="1"/>
</dbReference>
<dbReference type="SUPFAM" id="SSF158745">
    <property type="entry name" value="LanC-like"/>
    <property type="match status" value="1"/>
</dbReference>
<dbReference type="Proteomes" id="UP001476798">
    <property type="component" value="Unassembled WGS sequence"/>
</dbReference>
<accession>A0ABV0N429</accession>
<reference evidence="1 2" key="1">
    <citation type="submission" date="2021-06" db="EMBL/GenBank/DDBJ databases">
        <authorList>
            <person name="Palmer J.M."/>
        </authorList>
    </citation>
    <scope>NUCLEOTIDE SEQUENCE [LARGE SCALE GENOMIC DNA]</scope>
    <source>
        <strain evidence="1 2">GA_2019</strain>
        <tissue evidence="1">Muscle</tissue>
    </source>
</reference>